<dbReference type="GO" id="GO:0030245">
    <property type="term" value="P:cellulose catabolic process"/>
    <property type="evidence" value="ECO:0007669"/>
    <property type="project" value="UniProtKB-KW"/>
</dbReference>
<evidence type="ECO:0000256" key="2">
    <source>
        <dbReference type="ARBA" id="ARBA00006044"/>
    </source>
</evidence>
<evidence type="ECO:0000256" key="5">
    <source>
        <dbReference type="ARBA" id="ARBA00023180"/>
    </source>
</evidence>
<dbReference type="Proteomes" id="UP000275078">
    <property type="component" value="Unassembled WGS sequence"/>
</dbReference>
<dbReference type="EC" id="3.2.1.-" evidence="9"/>
<evidence type="ECO:0000256" key="8">
    <source>
        <dbReference type="ARBA" id="ARBA00023326"/>
    </source>
</evidence>
<keyword evidence="8 9" id="KW-0624">Polysaccharide degradation</keyword>
<proteinExistence type="inferred from homology"/>
<dbReference type="InterPro" id="IPR037019">
    <property type="entry name" value="Glyco_hydro_7_sf"/>
</dbReference>
<keyword evidence="5" id="KW-0325">Glycoprotein</keyword>
<evidence type="ECO:0000313" key="12">
    <source>
        <dbReference type="EMBL" id="RPA74006.1"/>
    </source>
</evidence>
<protein>
    <recommendedName>
        <fullName evidence="9">Glucanase</fullName>
        <ecNumber evidence="9">3.2.1.-</ecNumber>
    </recommendedName>
</protein>
<sequence>MAPISLSTSFVALALLSLGVHAQTMGQGTENHPRLTTYRCTKAGGCQAKTNYIVLDNLAHPVDQRNNPGKNCGNWGEKPDPTVCPDEVTCQNNCIVSPIADYSQYGVSTSGDSLRLDQLKNGKVVTPRVYLLEEGKQRYEMTQFTGGEFAFDVDISKLPCGMNGALYLSEMEADGGKATTPLNKAGAYYGTGYCDAQCFTTPFINGAPNMDGSGSCCNEMDIWEANSRANGIAPHTCRHPGLFKCQGEACEWAGDCDEWGCTYNPYKVGQPKHYGRGAEFGVDTTRKFTVVTQFPANARGEMIAIRRLYVQDGKVVKQATVNVPASDARAAFNGTNEMNDAYCLATGGAERYLDLGGTKGMGAAMSRGMVLIFSLWWDESGNMQWMDGSVNSAGPCDATEGSPAGIVRVEPNPTITFSNIKWGELDSTYQGAPTNPNPSTTLTTTTRPPSTTTTSTTPTTTQPPQQNCSGKWGQCGK</sequence>
<evidence type="ECO:0000256" key="1">
    <source>
        <dbReference type="ARBA" id="ARBA00000966"/>
    </source>
</evidence>
<keyword evidence="4 9" id="KW-0136">Cellulose degradation</keyword>
<keyword evidence="3 9" id="KW-0378">Hydrolase</keyword>
<dbReference type="STRING" id="1160509.A0A3N4HM71"/>
<evidence type="ECO:0000256" key="3">
    <source>
        <dbReference type="ARBA" id="ARBA00022801"/>
    </source>
</evidence>
<dbReference type="OrthoDB" id="412382at2759"/>
<keyword evidence="13" id="KW-1185">Reference proteome</keyword>
<name>A0A3N4HM71_ASCIM</name>
<dbReference type="CDD" id="cd07999">
    <property type="entry name" value="GH7_CBH_EG"/>
    <property type="match status" value="1"/>
</dbReference>
<dbReference type="SUPFAM" id="SSF49899">
    <property type="entry name" value="Concanavalin A-like lectins/glucanases"/>
    <property type="match status" value="1"/>
</dbReference>
<dbReference type="EMBL" id="ML119804">
    <property type="protein sequence ID" value="RPA74006.1"/>
    <property type="molecule type" value="Genomic_DNA"/>
</dbReference>
<dbReference type="Pfam" id="PF00840">
    <property type="entry name" value="Glyco_hydro_7"/>
    <property type="match status" value="1"/>
</dbReference>
<dbReference type="PANTHER" id="PTHR33753:SF1">
    <property type="entry name" value="ENDO-BETA-1,4-GLUCANASE CELB"/>
    <property type="match status" value="1"/>
</dbReference>
<keyword evidence="11" id="KW-0732">Signal</keyword>
<keyword evidence="6" id="KW-0119">Carbohydrate metabolism</keyword>
<dbReference type="InterPro" id="IPR013320">
    <property type="entry name" value="ConA-like_dom_sf"/>
</dbReference>
<comment type="similarity">
    <text evidence="2 9">Belongs to the glycosyl hydrolase 7 (cellulase C) family.</text>
</comment>
<evidence type="ECO:0000256" key="4">
    <source>
        <dbReference type="ARBA" id="ARBA00023001"/>
    </source>
</evidence>
<gene>
    <name evidence="12" type="ORF">BJ508DRAFT_215784</name>
</gene>
<dbReference type="PANTHER" id="PTHR33753">
    <property type="entry name" value="1,4-BETA-D-GLUCAN CELLOBIOHYDROLASE B"/>
    <property type="match status" value="1"/>
</dbReference>
<comment type="catalytic activity">
    <reaction evidence="1">
        <text>Endohydrolysis of (1-&gt;4)-beta-D-glucosidic linkages in cellulose, lichenin and cereal beta-D-glucans.</text>
        <dbReference type="EC" id="3.2.1.4"/>
    </reaction>
</comment>
<reference evidence="12 13" key="1">
    <citation type="journal article" date="2018" name="Nat. Ecol. Evol.">
        <title>Pezizomycetes genomes reveal the molecular basis of ectomycorrhizal truffle lifestyle.</title>
        <authorList>
            <person name="Murat C."/>
            <person name="Payen T."/>
            <person name="Noel B."/>
            <person name="Kuo A."/>
            <person name="Morin E."/>
            <person name="Chen J."/>
            <person name="Kohler A."/>
            <person name="Krizsan K."/>
            <person name="Balestrini R."/>
            <person name="Da Silva C."/>
            <person name="Montanini B."/>
            <person name="Hainaut M."/>
            <person name="Levati E."/>
            <person name="Barry K.W."/>
            <person name="Belfiori B."/>
            <person name="Cichocki N."/>
            <person name="Clum A."/>
            <person name="Dockter R.B."/>
            <person name="Fauchery L."/>
            <person name="Guy J."/>
            <person name="Iotti M."/>
            <person name="Le Tacon F."/>
            <person name="Lindquist E.A."/>
            <person name="Lipzen A."/>
            <person name="Malagnac F."/>
            <person name="Mello A."/>
            <person name="Molinier V."/>
            <person name="Miyauchi S."/>
            <person name="Poulain J."/>
            <person name="Riccioni C."/>
            <person name="Rubini A."/>
            <person name="Sitrit Y."/>
            <person name="Splivallo R."/>
            <person name="Traeger S."/>
            <person name="Wang M."/>
            <person name="Zifcakova L."/>
            <person name="Wipf D."/>
            <person name="Zambonelli A."/>
            <person name="Paolocci F."/>
            <person name="Nowrousian M."/>
            <person name="Ottonello S."/>
            <person name="Baldrian P."/>
            <person name="Spatafora J.W."/>
            <person name="Henrissat B."/>
            <person name="Nagy L.G."/>
            <person name="Aury J.M."/>
            <person name="Wincker P."/>
            <person name="Grigoriev I.V."/>
            <person name="Bonfante P."/>
            <person name="Martin F.M."/>
        </authorList>
    </citation>
    <scope>NUCLEOTIDE SEQUENCE [LARGE SCALE GENOMIC DNA]</scope>
    <source>
        <strain evidence="12 13">RN42</strain>
    </source>
</reference>
<evidence type="ECO:0000256" key="9">
    <source>
        <dbReference type="RuleBase" id="RU361164"/>
    </source>
</evidence>
<dbReference type="InterPro" id="IPR001722">
    <property type="entry name" value="Glyco_hydro_7"/>
</dbReference>
<evidence type="ECO:0000256" key="10">
    <source>
        <dbReference type="SAM" id="MobiDB-lite"/>
    </source>
</evidence>
<organism evidence="12 13">
    <name type="scientific">Ascobolus immersus RN42</name>
    <dbReference type="NCBI Taxonomy" id="1160509"/>
    <lineage>
        <taxon>Eukaryota</taxon>
        <taxon>Fungi</taxon>
        <taxon>Dikarya</taxon>
        <taxon>Ascomycota</taxon>
        <taxon>Pezizomycotina</taxon>
        <taxon>Pezizomycetes</taxon>
        <taxon>Pezizales</taxon>
        <taxon>Ascobolaceae</taxon>
        <taxon>Ascobolus</taxon>
    </lineage>
</organism>
<accession>A0A3N4HM71</accession>
<feature type="region of interest" description="Disordered" evidence="10">
    <location>
        <begin position="426"/>
        <end position="477"/>
    </location>
</feature>
<feature type="chain" id="PRO_5018159989" description="Glucanase" evidence="11">
    <location>
        <begin position="23"/>
        <end position="477"/>
    </location>
</feature>
<feature type="signal peptide" evidence="11">
    <location>
        <begin position="1"/>
        <end position="22"/>
    </location>
</feature>
<feature type="compositionally biased region" description="Low complexity" evidence="10">
    <location>
        <begin position="433"/>
        <end position="467"/>
    </location>
</feature>
<evidence type="ECO:0000256" key="6">
    <source>
        <dbReference type="ARBA" id="ARBA00023277"/>
    </source>
</evidence>
<dbReference type="GO" id="GO:0008810">
    <property type="term" value="F:cellulase activity"/>
    <property type="evidence" value="ECO:0007669"/>
    <property type="project" value="UniProtKB-EC"/>
</dbReference>
<evidence type="ECO:0000313" key="13">
    <source>
        <dbReference type="Proteomes" id="UP000275078"/>
    </source>
</evidence>
<evidence type="ECO:0000256" key="11">
    <source>
        <dbReference type="SAM" id="SignalP"/>
    </source>
</evidence>
<dbReference type="AlphaFoldDB" id="A0A3N4HM71"/>
<keyword evidence="7 9" id="KW-0326">Glycosidase</keyword>
<dbReference type="Gene3D" id="2.70.100.10">
    <property type="entry name" value="Glycoside hydrolase, family 7, domain"/>
    <property type="match status" value="1"/>
</dbReference>
<evidence type="ECO:0000256" key="7">
    <source>
        <dbReference type="ARBA" id="ARBA00023295"/>
    </source>
</evidence>
<dbReference type="PRINTS" id="PR00734">
    <property type="entry name" value="GLHYDRLASE7"/>
</dbReference>